<protein>
    <submittedName>
        <fullName evidence="8">DExD/H-box helicase 60</fullName>
    </submittedName>
</protein>
<dbReference type="GO" id="GO:0005524">
    <property type="term" value="F:ATP binding"/>
    <property type="evidence" value="ECO:0007669"/>
    <property type="project" value="UniProtKB-KW"/>
</dbReference>
<dbReference type="SMART" id="SM00490">
    <property type="entry name" value="HELICc"/>
    <property type="match status" value="1"/>
</dbReference>
<dbReference type="Pfam" id="PF26076">
    <property type="entry name" value="WHD_DDX60"/>
    <property type="match status" value="1"/>
</dbReference>
<sequence>MNSALQCCVQGHSFPAPQKRKEKLTLGEQKLKADGMGGGSTLKEVCWQAQWRTGLCCRSQPGRALLEAACRVAAGAGESRSVMDSAEDNFKNVVSDNTNGSTSKDDSDDMDSECIDSEEIGFISRKKNKEGGSTSDHDEEDETNDNAEAAVMQMLKEKEDREKDVEDPDYDNVYNILTTEEVTQQESQTAGKDFRFLQDEWDSQSPEIRKHLEFLKILKLHVWSSLSRARYVSLLKDFVESEFFVIDGDSLILMLLNEEVQYLNLFYLIECFLQDFTQKGAKYIVVFFKDAEQMYFPYPHFLFLRTALIEHLKHNTRTTVHTEFSNCLSPAWEIFLKKSYPYFIIVSDIGLTCPQTNYLTIFIAHSLSKKITIVLASGQEYDTLRVYGYHLQSIRKHRLFFQKYEKDLQCLCEAIVRYKEPSLCLYGHLRLSLKSVQEEVCQTIPLLKQLWPEGSDIRRVVCVLACAVGLKIYSDMLKNAHASRGTKTEKSERGRSKPLSPEAAADLCRMQCLTVVFLLHMPLSQRAQIRVMKSCWTKQVLPIIKMQQLCAHFVLKQLSDKNDWKLDLTYLPDLSDDSLLINLAHYYEIEYSEGLEFQKELGKEMEDQYRSLWDAVTKLTVKYGFGDAFPIRTTSQLFLDQEQTSFRVYEDKIPAIGLFPVKSDLVKEYAGDILKDLPVLDDNDPAVSSLTKYKEFDEHRHWHSGRPLTEEYERVHCNADAKSKDPYERKQIQKLQTFYRFYGSTLQEGTSKFIVCQKDAAGSANNPVKKKKMQKSKAEIIAEENNKRLKIKEEMKEQEQWKTLQMSTEKEIKENLTVGINKLEKFLKILKSKSVKFSVELSGLSACLEAWKEHCKEQATKSKDLSKAVQLMRRIHILLEKYQDLLEKPHLQKLTQCLRLLGFENLACSLSGQVREKSDGENTSRYAIEVGPVRFQLQYMDYYLLREERNDPDPRVENFIPDTWQRELLDAVDNNESAVIVAPTSSGKTYASYYCMEKVLKTSDDGVVVYVAPTKALVNQVVGTIYSRFTKKLPDGLVVCGVFTRDYRNDVMNSQILVTVPQCLEILMLSPRCQKWVKRIQYVIFDEVHCLGSEIGAEVWEHLLVTIRCPFLALSATISNPEHLTEWLQSVKRYWQRAENTIEESPTSSEKNSTRKLKVKSKVKEPKKSYRVRLVLYGERYNDLEKYVCSSTGGDFLIEHYHPCAALTVNHIENYGIPADLSLSPRESVQLYDTMVEVWNEWPRAQELDPEEFVSFKNKVVIKKTDVRKYEQELKKELSKWIELGQRQKVYELLDHFKPQPVDCSDQEKWMQFACFVEKLHEMDKLPAIIFIFGLDSVERAANNIFIHLMEKRKNEQDPKAKREIEDIKDKLRKVNKSLMKCKPNDTKKLKPSKMESIIQLLTMKKELQKRLEKLSVIPSACTYADPKAVDEDTLRKIFYRLRFERKGYLQEMLARRGIGYHHGSMAIKQRQAVEMLFRLGYIKVVTATSTLALGINMPCKSVVFADDSVFLDALNYRQMSGRAGRRGHDMIGNVFFYDIPLPKVERLIKSNVPQLKGQFPLTITLILRLMLLSAKADDKADASAKALSVLKHSLMTFKNERHAEILKIYFMFSLQFLIKESYLDQEGNPMGFAGLVTHLHYHEPSNFVLVSFLVKGLFHKLCQPIKKDSNDFSDDVLEKLVLILANLFGQKYLPACSMTLKHKFYQSKVFLEDLPEDFAEAVNEYNAKVEENFAHFLLTTAKLADTEQEYRLPLSKTDFTSKKWHGSELASYLMDNTKRVSAISPFACLSGMVDDDLFYAENVNKAVLHSLGINVKNCPLLYLKKYDNQGRRMPLNAYALDFYKHGSLTALTTDNWLNEGEAYYLLKDFSLIIKSIGVSLSELCDDPNDNVLLAFQKLGENYHKKLAAV</sequence>
<dbReference type="PROSITE" id="PS51194">
    <property type="entry name" value="HELICASE_CTER"/>
    <property type="match status" value="1"/>
</dbReference>
<dbReference type="InterPro" id="IPR052431">
    <property type="entry name" value="SKI2_subfamily_helicases"/>
</dbReference>
<dbReference type="PANTHER" id="PTHR44533:SF5">
    <property type="entry name" value="DEXD_H-BOX HELICASE 60"/>
    <property type="match status" value="1"/>
</dbReference>
<dbReference type="SMART" id="SM00487">
    <property type="entry name" value="DEXDc"/>
    <property type="match status" value="1"/>
</dbReference>
<feature type="compositionally biased region" description="Acidic residues" evidence="5">
    <location>
        <begin position="106"/>
        <end position="119"/>
    </location>
</feature>
<reference evidence="8" key="2">
    <citation type="submission" date="2025-09" db="UniProtKB">
        <authorList>
            <consortium name="Ensembl"/>
        </authorList>
    </citation>
    <scope>IDENTIFICATION</scope>
</reference>
<dbReference type="Pfam" id="PF00270">
    <property type="entry name" value="DEAD"/>
    <property type="match status" value="1"/>
</dbReference>
<dbReference type="InterPro" id="IPR027417">
    <property type="entry name" value="P-loop_NTPase"/>
</dbReference>
<keyword evidence="1" id="KW-0547">Nucleotide-binding</keyword>
<dbReference type="GO" id="GO:0003676">
    <property type="term" value="F:nucleic acid binding"/>
    <property type="evidence" value="ECO:0007669"/>
    <property type="project" value="InterPro"/>
</dbReference>
<evidence type="ECO:0000313" key="9">
    <source>
        <dbReference type="Proteomes" id="UP000694521"/>
    </source>
</evidence>
<organism evidence="8 9">
    <name type="scientific">Anser cygnoides</name>
    <name type="common">Swan goose</name>
    <dbReference type="NCBI Taxonomy" id="8845"/>
    <lineage>
        <taxon>Eukaryota</taxon>
        <taxon>Metazoa</taxon>
        <taxon>Chordata</taxon>
        <taxon>Craniata</taxon>
        <taxon>Vertebrata</taxon>
        <taxon>Euteleostomi</taxon>
        <taxon>Archelosauria</taxon>
        <taxon>Archosauria</taxon>
        <taxon>Dinosauria</taxon>
        <taxon>Saurischia</taxon>
        <taxon>Theropoda</taxon>
        <taxon>Coelurosauria</taxon>
        <taxon>Aves</taxon>
        <taxon>Neognathae</taxon>
        <taxon>Galloanserae</taxon>
        <taxon>Anseriformes</taxon>
        <taxon>Anatidae</taxon>
        <taxon>Anserinae</taxon>
        <taxon>Anser</taxon>
    </lineage>
</organism>
<keyword evidence="9" id="KW-1185">Reference proteome</keyword>
<dbReference type="PROSITE" id="PS51192">
    <property type="entry name" value="HELICASE_ATP_BIND_1"/>
    <property type="match status" value="1"/>
</dbReference>
<evidence type="ECO:0000259" key="7">
    <source>
        <dbReference type="PROSITE" id="PS51194"/>
    </source>
</evidence>
<dbReference type="GO" id="GO:0004386">
    <property type="term" value="F:helicase activity"/>
    <property type="evidence" value="ECO:0007669"/>
    <property type="project" value="UniProtKB-KW"/>
</dbReference>
<feature type="domain" description="Helicase C-terminal" evidence="7">
    <location>
        <begin position="1407"/>
        <end position="1568"/>
    </location>
</feature>
<dbReference type="GO" id="GO:0005737">
    <property type="term" value="C:cytoplasm"/>
    <property type="evidence" value="ECO:0007669"/>
    <property type="project" value="TreeGrafter"/>
</dbReference>
<dbReference type="Proteomes" id="UP000694521">
    <property type="component" value="Unplaced"/>
</dbReference>
<dbReference type="InterPro" id="IPR001650">
    <property type="entry name" value="Helicase_C-like"/>
</dbReference>
<proteinExistence type="predicted"/>
<dbReference type="Ensembl" id="ENSACDT00005019809.1">
    <property type="protein sequence ID" value="ENSACDP00005016449.1"/>
    <property type="gene ID" value="ENSACDG00005012044.1"/>
</dbReference>
<evidence type="ECO:0000259" key="6">
    <source>
        <dbReference type="PROSITE" id="PS51192"/>
    </source>
</evidence>
<evidence type="ECO:0000256" key="3">
    <source>
        <dbReference type="ARBA" id="ARBA00022806"/>
    </source>
</evidence>
<dbReference type="FunFam" id="3.40.50.300:FF:001039">
    <property type="entry name" value="ATP-dependent RNA helicase DDX60"/>
    <property type="match status" value="1"/>
</dbReference>
<evidence type="ECO:0000256" key="1">
    <source>
        <dbReference type="ARBA" id="ARBA00022741"/>
    </source>
</evidence>
<feature type="domain" description="Helicase ATP-binding" evidence="6">
    <location>
        <begin position="969"/>
        <end position="1136"/>
    </location>
</feature>
<feature type="region of interest" description="Disordered" evidence="5">
    <location>
        <begin position="78"/>
        <end position="146"/>
    </location>
</feature>
<keyword evidence="2" id="KW-0378">Hydrolase</keyword>
<dbReference type="InterPro" id="IPR059032">
    <property type="entry name" value="WHD_DDX60"/>
</dbReference>
<keyword evidence="3" id="KW-0347">Helicase</keyword>
<dbReference type="PANTHER" id="PTHR44533">
    <property type="entry name" value="DEAD/H RNA HELICASE, PUTATIVE-RELATED"/>
    <property type="match status" value="1"/>
</dbReference>
<gene>
    <name evidence="8" type="primary">DDX60</name>
</gene>
<dbReference type="OrthoDB" id="64767at2759"/>
<keyword evidence="4" id="KW-0067">ATP-binding</keyword>
<dbReference type="GO" id="GO:0016787">
    <property type="term" value="F:hydrolase activity"/>
    <property type="evidence" value="ECO:0007669"/>
    <property type="project" value="UniProtKB-KW"/>
</dbReference>
<dbReference type="SUPFAM" id="SSF52540">
    <property type="entry name" value="P-loop containing nucleoside triphosphate hydrolases"/>
    <property type="match status" value="1"/>
</dbReference>
<evidence type="ECO:0000256" key="5">
    <source>
        <dbReference type="SAM" id="MobiDB-lite"/>
    </source>
</evidence>
<dbReference type="Pfam" id="PF00271">
    <property type="entry name" value="Helicase_C"/>
    <property type="match status" value="1"/>
</dbReference>
<dbReference type="Gene3D" id="3.40.50.300">
    <property type="entry name" value="P-loop containing nucleotide triphosphate hydrolases"/>
    <property type="match status" value="2"/>
</dbReference>
<evidence type="ECO:0000256" key="2">
    <source>
        <dbReference type="ARBA" id="ARBA00022801"/>
    </source>
</evidence>
<accession>A0A8B9E6V2</accession>
<name>A0A8B9E6V2_ANSCY</name>
<dbReference type="Pfam" id="PF26167">
    <property type="entry name" value="TPR_DDX60"/>
    <property type="match status" value="1"/>
</dbReference>
<dbReference type="CDD" id="cd18025">
    <property type="entry name" value="DEXHc_DDX60"/>
    <property type="match status" value="1"/>
</dbReference>
<evidence type="ECO:0000313" key="8">
    <source>
        <dbReference type="Ensembl" id="ENSACDP00005016449.1"/>
    </source>
</evidence>
<reference evidence="8" key="1">
    <citation type="submission" date="2025-08" db="UniProtKB">
        <authorList>
            <consortium name="Ensembl"/>
        </authorList>
    </citation>
    <scope>IDENTIFICATION</scope>
</reference>
<dbReference type="Pfam" id="PF23002">
    <property type="entry name" value="PIN-like_DDX60"/>
    <property type="match status" value="1"/>
</dbReference>
<dbReference type="InterPro" id="IPR014001">
    <property type="entry name" value="Helicase_ATP-bd"/>
</dbReference>
<dbReference type="InterPro" id="IPR011545">
    <property type="entry name" value="DEAD/DEAH_box_helicase_dom"/>
</dbReference>
<dbReference type="InterPro" id="IPR055124">
    <property type="entry name" value="PIN-like_DDX60"/>
</dbReference>
<evidence type="ECO:0000256" key="4">
    <source>
        <dbReference type="ARBA" id="ARBA00022840"/>
    </source>
</evidence>